<dbReference type="Gene3D" id="3.40.50.300">
    <property type="entry name" value="P-loop containing nucleotide triphosphate hydrolases"/>
    <property type="match status" value="1"/>
</dbReference>
<keyword evidence="2" id="KW-1185">Reference proteome</keyword>
<evidence type="ECO:0000313" key="1">
    <source>
        <dbReference type="EMBL" id="MDJ1130759.1"/>
    </source>
</evidence>
<reference evidence="1 2" key="1">
    <citation type="submission" date="2023-05" db="EMBL/GenBank/DDBJ databases">
        <title>Streptantibioticus silvisoli sp. nov., acidotolerant actinomycetes 1 from pine litter.</title>
        <authorList>
            <person name="Swiecimska M."/>
            <person name="Golinska P."/>
            <person name="Sangal V."/>
            <person name="Wachnowicz B."/>
            <person name="Goodfellow M."/>
        </authorList>
    </citation>
    <scope>NUCLEOTIDE SEQUENCE [LARGE SCALE GENOMIC DNA]</scope>
    <source>
        <strain evidence="1 2">DSM 42109</strain>
    </source>
</reference>
<dbReference type="InterPro" id="IPR027417">
    <property type="entry name" value="P-loop_NTPase"/>
</dbReference>
<gene>
    <name evidence="1" type="ORF">NMN56_002100</name>
</gene>
<name>A0ABT6ZNX5_9ACTN</name>
<proteinExistence type="predicted"/>
<comment type="caution">
    <text evidence="1">The sequence shown here is derived from an EMBL/GenBank/DDBJ whole genome shotgun (WGS) entry which is preliminary data.</text>
</comment>
<protein>
    <submittedName>
        <fullName evidence="1">Uncharacterized protein</fullName>
    </submittedName>
</protein>
<dbReference type="EMBL" id="JANCPR020000002">
    <property type="protein sequence ID" value="MDJ1130759.1"/>
    <property type="molecule type" value="Genomic_DNA"/>
</dbReference>
<accession>A0ABT6ZNX5</accession>
<dbReference type="SUPFAM" id="SSF53795">
    <property type="entry name" value="PEP carboxykinase-like"/>
    <property type="match status" value="1"/>
</dbReference>
<organism evidence="1 2">
    <name type="scientific">Streptomyces iconiensis</name>
    <dbReference type="NCBI Taxonomy" id="1384038"/>
    <lineage>
        <taxon>Bacteria</taxon>
        <taxon>Bacillati</taxon>
        <taxon>Actinomycetota</taxon>
        <taxon>Actinomycetes</taxon>
        <taxon>Kitasatosporales</taxon>
        <taxon>Streptomycetaceae</taxon>
        <taxon>Streptomyces</taxon>
    </lineage>
</organism>
<evidence type="ECO:0000313" key="2">
    <source>
        <dbReference type="Proteomes" id="UP001214441"/>
    </source>
</evidence>
<dbReference type="RefSeq" id="WP_274043623.1">
    <property type="nucleotide sequence ID" value="NZ_JANCPR020000002.1"/>
</dbReference>
<dbReference type="Proteomes" id="UP001214441">
    <property type="component" value="Unassembled WGS sequence"/>
</dbReference>
<sequence>MASEQDTDLAWHDVLFRVRSEVPEAVGYVRSQHRLATAPPARAVARIDVRAVRSREQLEELSAAQATEHRESYAGWWYRCHRDEEGAYVLVSDGGHEFAHALRTPDFRSWEVVTAQAGELGLVVTRTVRELVREHFVGRGALMLHGAAAVLPDGTGLVLAGSSGAGKTSIAVQAARAGGSCVATDRVLLLPDGPAWIAVGLPMSTRLTAEAALTLGIAPGRSDSLIRHGEAAVRRPDPKGKISLSNEEMYRLAGVEFTTATRVDQLMLLENTGVVRPVTRPLPAAEAGAALREHILVPDTAYRSRWLAADPRPEPAGQLAAALRHLVGALPARHSAWTPATHERDFLLNWLTQPADDTTLTTGARS</sequence>